<sequence length="701" mass="78566">MHFCQDTRHTAVLRYSFKMKWFSKNAVLFACKTSLAAFLALSIALLLNFEKPAWALTTVFVTSQLYAASTLSKSIFRLVGTLLGGLFIWLIYPETVQSPLLFSFCVSLWVTACLYLSLHDRTPKSYVFMLAGYSAAIMGFPDVTTPSAITFTVISRIEEITLGILCSTLIHRLLFPVSMQHLLEQSVDIWYQNARKLCNELITRPPQHKSLEREDILIQMANYPLNVETLITHCVYEGEAARQVIRLVSVQYQHLSYLLPTLTAIETRLSLLAELQIHFPASVTQVFQRFLLWLNHDRVSHVNAVRQALTEGQAALELAWRQGERSGEESMLLIGLLERLANVVRIVDAYQNVSARAGDLYSDSDAPLVNNPREHRHIDKGLLLLSSLTAFLATFLSSLYWIGSGWADGANAPLMASIISSFFASIDSPVTPMKLFVKGVVAALAVSLFYVGVLIPQANTLQALMMCLLPGLFALSLAIARPATNLIGLSVAIQIPGFIGLSHHYVPNLITTLNAAISSLVGILFAVTLTAIIRNKRPSWIAKRAVRKGIRDLLGFIKEIERNASSLLARQQFIARMLDRVNIILPRKRLDPDPELLAGGDLITEAWLGANCYDFYARHQQVLAQYRIESGQMLHELGLYLKRRMRSLQTRPHQSLLDELNDLLLTLEALAMRDCAALPPLVSLFNLRVSLFPQQRWPEKR</sequence>
<feature type="transmembrane region" description="Helical" evidence="7">
    <location>
        <begin position="435"/>
        <end position="455"/>
    </location>
</feature>
<keyword evidence="4 7" id="KW-0812">Transmembrane</keyword>
<keyword evidence="2" id="KW-0813">Transport</keyword>
<evidence type="ECO:0000256" key="7">
    <source>
        <dbReference type="SAM" id="Phobius"/>
    </source>
</evidence>
<dbReference type="KEGG" id="mint:C7M51_01032"/>
<dbReference type="InterPro" id="IPR006726">
    <property type="entry name" value="PHBA_efflux_AaeB/fusaric-R"/>
</dbReference>
<dbReference type="GO" id="GO:0005886">
    <property type="term" value="C:plasma membrane"/>
    <property type="evidence" value="ECO:0007669"/>
    <property type="project" value="UniProtKB-SubCell"/>
</dbReference>
<evidence type="ECO:0000256" key="3">
    <source>
        <dbReference type="ARBA" id="ARBA00022475"/>
    </source>
</evidence>
<dbReference type="PANTHER" id="PTHR30509">
    <property type="entry name" value="P-HYDROXYBENZOIC ACID EFFLUX PUMP SUBUNIT-RELATED"/>
    <property type="match status" value="1"/>
</dbReference>
<dbReference type="GO" id="GO:0022857">
    <property type="term" value="F:transmembrane transporter activity"/>
    <property type="evidence" value="ECO:0007669"/>
    <property type="project" value="InterPro"/>
</dbReference>
<keyword evidence="5 7" id="KW-1133">Transmembrane helix</keyword>
<organism evidence="8 9">
    <name type="scientific">Mixta intestinalis</name>
    <dbReference type="NCBI Taxonomy" id="1615494"/>
    <lineage>
        <taxon>Bacteria</taxon>
        <taxon>Pseudomonadati</taxon>
        <taxon>Pseudomonadota</taxon>
        <taxon>Gammaproteobacteria</taxon>
        <taxon>Enterobacterales</taxon>
        <taxon>Erwiniaceae</taxon>
        <taxon>Mixta</taxon>
    </lineage>
</organism>
<accession>A0A6P1PWJ8</accession>
<keyword evidence="6 7" id="KW-0472">Membrane</keyword>
<evidence type="ECO:0000256" key="4">
    <source>
        <dbReference type="ARBA" id="ARBA00022692"/>
    </source>
</evidence>
<keyword evidence="3" id="KW-1003">Cell membrane</keyword>
<feature type="transmembrane region" description="Helical" evidence="7">
    <location>
        <begin position="409"/>
        <end position="426"/>
    </location>
</feature>
<dbReference type="EMBL" id="CP028271">
    <property type="protein sequence ID" value="QHM70753.1"/>
    <property type="molecule type" value="Genomic_DNA"/>
</dbReference>
<protein>
    <submittedName>
        <fullName evidence="8">p-hydroxybenzoic acid efflux pump subunit AaeB</fullName>
    </submittedName>
</protein>
<evidence type="ECO:0000256" key="1">
    <source>
        <dbReference type="ARBA" id="ARBA00004651"/>
    </source>
</evidence>
<evidence type="ECO:0000313" key="8">
    <source>
        <dbReference type="EMBL" id="QHM70753.1"/>
    </source>
</evidence>
<evidence type="ECO:0000256" key="2">
    <source>
        <dbReference type="ARBA" id="ARBA00022448"/>
    </source>
</evidence>
<proteinExistence type="predicted"/>
<name>A0A6P1PWJ8_9GAMM</name>
<evidence type="ECO:0000256" key="5">
    <source>
        <dbReference type="ARBA" id="ARBA00022989"/>
    </source>
</evidence>
<feature type="transmembrane region" description="Helical" evidence="7">
    <location>
        <begin position="512"/>
        <end position="533"/>
    </location>
</feature>
<dbReference type="PANTHER" id="PTHR30509:SF9">
    <property type="entry name" value="MULTIDRUG RESISTANCE PROTEIN MDTO"/>
    <property type="match status" value="1"/>
</dbReference>
<dbReference type="AlphaFoldDB" id="A0A6P1PWJ8"/>
<keyword evidence="9" id="KW-1185">Reference proteome</keyword>
<evidence type="ECO:0000256" key="6">
    <source>
        <dbReference type="ARBA" id="ARBA00023136"/>
    </source>
</evidence>
<gene>
    <name evidence="8" type="primary">aaeB_1</name>
    <name evidence="8" type="ORF">C7M51_01032</name>
</gene>
<feature type="transmembrane region" description="Helical" evidence="7">
    <location>
        <begin position="486"/>
        <end position="506"/>
    </location>
</feature>
<dbReference type="Pfam" id="PF04632">
    <property type="entry name" value="FUSC"/>
    <property type="match status" value="1"/>
</dbReference>
<feature type="transmembrane region" description="Helical" evidence="7">
    <location>
        <begin position="98"/>
        <end position="118"/>
    </location>
</feature>
<reference evidence="8 9" key="1">
    <citation type="submission" date="2018-03" db="EMBL/GenBank/DDBJ databases">
        <title>Pantoea intestinalis SRCM103226 isolated form the mealworm.</title>
        <authorList>
            <person name="Jeong D.-Y."/>
            <person name="Kim J.W."/>
        </authorList>
    </citation>
    <scope>NUCLEOTIDE SEQUENCE [LARGE SCALE GENOMIC DNA]</scope>
    <source>
        <strain evidence="8 9">SRCM103226</strain>
    </source>
</reference>
<feature type="transmembrane region" description="Helical" evidence="7">
    <location>
        <begin position="26"/>
        <end position="47"/>
    </location>
</feature>
<comment type="subcellular location">
    <subcellularLocation>
        <location evidence="1">Cell membrane</location>
        <topology evidence="1">Multi-pass membrane protein</topology>
    </subcellularLocation>
</comment>
<evidence type="ECO:0000313" key="9">
    <source>
        <dbReference type="Proteomes" id="UP000464053"/>
    </source>
</evidence>
<feature type="transmembrane region" description="Helical" evidence="7">
    <location>
        <begin position="75"/>
        <end position="92"/>
    </location>
</feature>
<feature type="transmembrane region" description="Helical" evidence="7">
    <location>
        <begin position="461"/>
        <end position="479"/>
    </location>
</feature>
<feature type="transmembrane region" description="Helical" evidence="7">
    <location>
        <begin position="382"/>
        <end position="403"/>
    </location>
</feature>
<dbReference type="Proteomes" id="UP000464053">
    <property type="component" value="Chromosome"/>
</dbReference>